<sequence length="181" mass="20368">IITKYREFIQHIRDASKSTGQASIANSIILIPITANAIDELNNILNRLIRIAFAIEAEANSLRQLPNIPIANDSKELYRQNTKDDTKTGSYNPILLKEKILASHVTSSQTLEDLTIQKENSSGTNLKRNTYSLLKQNDNRSNIRNQSAITSTSNINSFKLTPNMIANIFEDFFNNTNDLLD</sequence>
<reference evidence="1" key="1">
    <citation type="submission" date="2021-02" db="EMBL/GenBank/DDBJ databases">
        <authorList>
            <person name="Nowell W R."/>
        </authorList>
    </citation>
    <scope>NUCLEOTIDE SEQUENCE</scope>
</reference>
<protein>
    <submittedName>
        <fullName evidence="1">Uncharacterized protein</fullName>
    </submittedName>
</protein>
<name>A0A820HN51_9BILA</name>
<feature type="non-terminal residue" evidence="1">
    <location>
        <position position="1"/>
    </location>
</feature>
<dbReference type="Proteomes" id="UP000663844">
    <property type="component" value="Unassembled WGS sequence"/>
</dbReference>
<evidence type="ECO:0000313" key="2">
    <source>
        <dbReference type="Proteomes" id="UP000663844"/>
    </source>
</evidence>
<proteinExistence type="predicted"/>
<accession>A0A820HN51</accession>
<evidence type="ECO:0000313" key="1">
    <source>
        <dbReference type="EMBL" id="CAF4298686.1"/>
    </source>
</evidence>
<gene>
    <name evidence="1" type="ORF">OXD698_LOCUS45973</name>
</gene>
<dbReference type="AlphaFoldDB" id="A0A820HN51"/>
<comment type="caution">
    <text evidence="1">The sequence shown here is derived from an EMBL/GenBank/DDBJ whole genome shotgun (WGS) entry which is preliminary data.</text>
</comment>
<organism evidence="1 2">
    <name type="scientific">Adineta steineri</name>
    <dbReference type="NCBI Taxonomy" id="433720"/>
    <lineage>
        <taxon>Eukaryota</taxon>
        <taxon>Metazoa</taxon>
        <taxon>Spiralia</taxon>
        <taxon>Gnathifera</taxon>
        <taxon>Rotifera</taxon>
        <taxon>Eurotatoria</taxon>
        <taxon>Bdelloidea</taxon>
        <taxon>Adinetida</taxon>
        <taxon>Adinetidae</taxon>
        <taxon>Adineta</taxon>
    </lineage>
</organism>
<dbReference type="EMBL" id="CAJOAZ010015912">
    <property type="protein sequence ID" value="CAF4298686.1"/>
    <property type="molecule type" value="Genomic_DNA"/>
</dbReference>